<dbReference type="PANTHER" id="PTHR30204">
    <property type="entry name" value="REDOX-CYCLING DRUG-SENSING TRANSCRIPTIONAL ACTIVATOR SOXR"/>
    <property type="match status" value="1"/>
</dbReference>
<evidence type="ECO:0000259" key="6">
    <source>
        <dbReference type="PROSITE" id="PS50937"/>
    </source>
</evidence>
<keyword evidence="1" id="KW-0479">Metal-binding</keyword>
<feature type="domain" description="HTH merR-type" evidence="6">
    <location>
        <begin position="10"/>
        <end position="78"/>
    </location>
</feature>
<protein>
    <submittedName>
        <fullName evidence="7">MerR family redox-sensitive transcriptional activator SoxR</fullName>
    </submittedName>
</protein>
<dbReference type="GO" id="GO:0003700">
    <property type="term" value="F:DNA-binding transcription factor activity"/>
    <property type="evidence" value="ECO:0007669"/>
    <property type="project" value="InterPro"/>
</dbReference>
<dbReference type="InterPro" id="IPR000551">
    <property type="entry name" value="MerR-type_HTH_dom"/>
</dbReference>
<dbReference type="InterPro" id="IPR009061">
    <property type="entry name" value="DNA-bd_dom_put_sf"/>
</dbReference>
<keyword evidence="4" id="KW-0238">DNA-binding</keyword>
<dbReference type="GO" id="GO:0003677">
    <property type="term" value="F:DNA binding"/>
    <property type="evidence" value="ECO:0007669"/>
    <property type="project" value="UniProtKB-KW"/>
</dbReference>
<comment type="caution">
    <text evidence="7">The sequence shown here is derived from an EMBL/GenBank/DDBJ whole genome shotgun (WGS) entry which is preliminary data.</text>
</comment>
<name>A0A4R2R547_9PSEU</name>
<dbReference type="SMART" id="SM00422">
    <property type="entry name" value="HTH_MERR"/>
    <property type="match status" value="1"/>
</dbReference>
<dbReference type="InterPro" id="IPR010211">
    <property type="entry name" value="Redox-sen_tscrpt-act_SoxR"/>
</dbReference>
<reference evidence="7 8" key="1">
    <citation type="submission" date="2019-03" db="EMBL/GenBank/DDBJ databases">
        <title>Genomic Encyclopedia of Type Strains, Phase IV (KMG-IV): sequencing the most valuable type-strain genomes for metagenomic binning, comparative biology and taxonomic classification.</title>
        <authorList>
            <person name="Goeker M."/>
        </authorList>
    </citation>
    <scope>NUCLEOTIDE SEQUENCE [LARGE SCALE GENOMIC DNA]</scope>
    <source>
        <strain evidence="7 8">DSM 45765</strain>
    </source>
</reference>
<evidence type="ECO:0000313" key="8">
    <source>
        <dbReference type="Proteomes" id="UP000294911"/>
    </source>
</evidence>
<dbReference type="GO" id="GO:0051537">
    <property type="term" value="F:2 iron, 2 sulfur cluster binding"/>
    <property type="evidence" value="ECO:0007669"/>
    <property type="project" value="UniProtKB-KW"/>
</dbReference>
<evidence type="ECO:0000256" key="1">
    <source>
        <dbReference type="ARBA" id="ARBA00022714"/>
    </source>
</evidence>
<evidence type="ECO:0000313" key="7">
    <source>
        <dbReference type="EMBL" id="TCP56919.1"/>
    </source>
</evidence>
<keyword evidence="3" id="KW-0411">Iron-sulfur</keyword>
<evidence type="ECO:0000256" key="5">
    <source>
        <dbReference type="SAM" id="MobiDB-lite"/>
    </source>
</evidence>
<evidence type="ECO:0000256" key="4">
    <source>
        <dbReference type="ARBA" id="ARBA00023125"/>
    </source>
</evidence>
<dbReference type="NCBIfam" id="TIGR01950">
    <property type="entry name" value="SoxR"/>
    <property type="match status" value="1"/>
</dbReference>
<gene>
    <name evidence="7" type="ORF">EV191_101868</name>
</gene>
<dbReference type="PROSITE" id="PS50937">
    <property type="entry name" value="HTH_MERR_2"/>
    <property type="match status" value="1"/>
</dbReference>
<keyword evidence="8" id="KW-1185">Reference proteome</keyword>
<dbReference type="SUPFAM" id="SSF46955">
    <property type="entry name" value="Putative DNA-binding domain"/>
    <property type="match status" value="1"/>
</dbReference>
<dbReference type="Gene3D" id="1.10.1660.10">
    <property type="match status" value="1"/>
</dbReference>
<sequence>MGQLGVRHGELTIGELAERSGTPVTTLRFYEDRALLRSTRTPGNQRRYSREALRRVALIRLAHCAGIPLAEIREVLDQLPADRSASRRDWRNLAKHWQERLNARIQWLEQLRDEFTDCIGCGCLSLGPCAMSNPNDELGQRGAGPRRLLDPDCRGGPACSPAEPTS</sequence>
<evidence type="ECO:0000256" key="2">
    <source>
        <dbReference type="ARBA" id="ARBA00023004"/>
    </source>
</evidence>
<keyword evidence="1" id="KW-0001">2Fe-2S</keyword>
<evidence type="ECO:0000256" key="3">
    <source>
        <dbReference type="ARBA" id="ARBA00023014"/>
    </source>
</evidence>
<dbReference type="PANTHER" id="PTHR30204:SF0">
    <property type="entry name" value="REDOX-SENSITIVE TRANSCRIPTIONAL ACTIVATOR SOXR"/>
    <property type="match status" value="1"/>
</dbReference>
<dbReference type="PRINTS" id="PR00040">
    <property type="entry name" value="HTHMERR"/>
</dbReference>
<dbReference type="GO" id="GO:0006979">
    <property type="term" value="P:response to oxidative stress"/>
    <property type="evidence" value="ECO:0007669"/>
    <property type="project" value="InterPro"/>
</dbReference>
<feature type="region of interest" description="Disordered" evidence="5">
    <location>
        <begin position="137"/>
        <end position="166"/>
    </location>
</feature>
<dbReference type="AlphaFoldDB" id="A0A4R2R547"/>
<dbReference type="RefSeq" id="WP_132875455.1">
    <property type="nucleotide sequence ID" value="NZ_SLXQ01000001.1"/>
</dbReference>
<dbReference type="EMBL" id="SLXQ01000001">
    <property type="protein sequence ID" value="TCP56919.1"/>
    <property type="molecule type" value="Genomic_DNA"/>
</dbReference>
<dbReference type="OrthoDB" id="9802944at2"/>
<keyword evidence="2" id="KW-0408">Iron</keyword>
<proteinExistence type="predicted"/>
<dbReference type="Proteomes" id="UP000294911">
    <property type="component" value="Unassembled WGS sequence"/>
</dbReference>
<accession>A0A4R2R547</accession>
<organism evidence="7 8">
    <name type="scientific">Tamaricihabitans halophyticus</name>
    <dbReference type="NCBI Taxonomy" id="1262583"/>
    <lineage>
        <taxon>Bacteria</taxon>
        <taxon>Bacillati</taxon>
        <taxon>Actinomycetota</taxon>
        <taxon>Actinomycetes</taxon>
        <taxon>Pseudonocardiales</taxon>
        <taxon>Pseudonocardiaceae</taxon>
        <taxon>Tamaricihabitans</taxon>
    </lineage>
</organism>
<dbReference type="InterPro" id="IPR047057">
    <property type="entry name" value="MerR_fam"/>
</dbReference>
<dbReference type="Pfam" id="PF13411">
    <property type="entry name" value="MerR_1"/>
    <property type="match status" value="1"/>
</dbReference>